<organism evidence="2 3">
    <name type="scientific">Saccharothrix ecbatanensis</name>
    <dbReference type="NCBI Taxonomy" id="1105145"/>
    <lineage>
        <taxon>Bacteria</taxon>
        <taxon>Bacillati</taxon>
        <taxon>Actinomycetota</taxon>
        <taxon>Actinomycetes</taxon>
        <taxon>Pseudonocardiales</taxon>
        <taxon>Pseudonocardiaceae</taxon>
        <taxon>Saccharothrix</taxon>
    </lineage>
</organism>
<evidence type="ECO:0000313" key="3">
    <source>
        <dbReference type="Proteomes" id="UP000552097"/>
    </source>
</evidence>
<feature type="region of interest" description="Disordered" evidence="1">
    <location>
        <begin position="1"/>
        <end position="22"/>
    </location>
</feature>
<sequence>MAFDLQPVHRTPVHRAGPRKSPALVGPAANILALQRTAGNRAVSGILAVQRQSVTVGPVGVNNRRISVPMPVGVTLQGTVPSRQTVTWSLVAGTAAIDSGTTIDTTGRVTLGATQQGGIIGIRADDPGGSGAADTAEVLLIMAPGSIASTSETGGAEAHSYGANFRHTFAAQGGGSGAGCRGGLVNEFFPAVPDPINTRHRMPDTPFGPFILKTNHPSRVTEGWGIDSSGEMIGHDEVTIGRATINIRPFVANTSNPAPADIQSASFSVTQDLRSLEVPTNAWRDAFASPEHVRGLRETSPGAPEFFVNANGVEHTDPYTGVAAVRNAQAATPTVAVSTPGAPNTVAITAESTPTGAPIRYRIVGAALGCRIDATTGELTIGTRTGTVRVRATIGKSFDEVAVTITS</sequence>
<accession>A0A7W9HIR1</accession>
<dbReference type="EMBL" id="JACHMO010000001">
    <property type="protein sequence ID" value="MBB5803058.1"/>
    <property type="molecule type" value="Genomic_DNA"/>
</dbReference>
<name>A0A7W9HIR1_9PSEU</name>
<comment type="caution">
    <text evidence="2">The sequence shown here is derived from an EMBL/GenBank/DDBJ whole genome shotgun (WGS) entry which is preliminary data.</text>
</comment>
<keyword evidence="3" id="KW-1185">Reference proteome</keyword>
<dbReference type="Proteomes" id="UP000552097">
    <property type="component" value="Unassembled WGS sequence"/>
</dbReference>
<protein>
    <submittedName>
        <fullName evidence="2">Uncharacterized protein</fullName>
    </submittedName>
</protein>
<evidence type="ECO:0000256" key="1">
    <source>
        <dbReference type="SAM" id="MobiDB-lite"/>
    </source>
</evidence>
<reference evidence="2 3" key="1">
    <citation type="submission" date="2020-08" db="EMBL/GenBank/DDBJ databases">
        <title>Sequencing the genomes of 1000 actinobacteria strains.</title>
        <authorList>
            <person name="Klenk H.-P."/>
        </authorList>
    </citation>
    <scope>NUCLEOTIDE SEQUENCE [LARGE SCALE GENOMIC DNA]</scope>
    <source>
        <strain evidence="2 3">DSM 45486</strain>
    </source>
</reference>
<gene>
    <name evidence="2" type="ORF">F4560_002826</name>
</gene>
<dbReference type="RefSeq" id="WP_184920173.1">
    <property type="nucleotide sequence ID" value="NZ_JACHMO010000001.1"/>
</dbReference>
<evidence type="ECO:0000313" key="2">
    <source>
        <dbReference type="EMBL" id="MBB5803058.1"/>
    </source>
</evidence>
<proteinExistence type="predicted"/>
<dbReference type="AlphaFoldDB" id="A0A7W9HIR1"/>